<sequence length="462" mass="50953">MDRSGFVKSILALTGTAFVYGCKDVVDELTDTYSSPTSKEAQNWFSNQYLKTVGGGRTAGVSVARELDWSKQQIAKSAKHDFIWVPVAYKGDEKGCAMLMWREGEEHVQQLAQYLSWTVREGFLVYRKPTGEYDGFLAQLAYDPQNSSTDPARFTGLVVNADWNENILRSWRFLDGKLVNYYNPEIKTKAGRTQGCTVYYTQYATVTGTPTAGGTAVTYTLTTVPHVTCYDDPFTGSDQGGYTGSGGYSPSNTGGYSPPPPPVYINWKSTDLTKYVREIENRLVTPCFNAVADKLFSLASTDSQKLGAYVGYMLNTLMSPSTNVKIELSEENLGSTTDGVFRVDRNVPYQAQLVLNTQVLQSASKEYIAATLIHELVHGLYNEQGSTLKVDQQHAEMAQKYIEPMTDALVGLYGMDKFHAKALACGGLPGAYDALGLSLEDQTRMNQLAKGYRNGTFGQKCQ</sequence>
<gene>
    <name evidence="1" type="ORF">SAMN04488090_3452</name>
</gene>
<accession>A0A1G9T833</accession>
<dbReference type="PROSITE" id="PS51257">
    <property type="entry name" value="PROKAR_LIPOPROTEIN"/>
    <property type="match status" value="1"/>
</dbReference>
<evidence type="ECO:0000313" key="1">
    <source>
        <dbReference type="EMBL" id="SDM43841.1"/>
    </source>
</evidence>
<dbReference type="AlphaFoldDB" id="A0A1G9T833"/>
<name>A0A1G9T833_9BACT</name>
<dbReference type="STRING" id="563176.SAMN04488090_3452"/>
<evidence type="ECO:0000313" key="2">
    <source>
        <dbReference type="Proteomes" id="UP000198901"/>
    </source>
</evidence>
<protein>
    <submittedName>
        <fullName evidence="1">Uncharacterized protein</fullName>
    </submittedName>
</protein>
<organism evidence="1 2">
    <name type="scientific">Siphonobacter aquaeclarae</name>
    <dbReference type="NCBI Taxonomy" id="563176"/>
    <lineage>
        <taxon>Bacteria</taxon>
        <taxon>Pseudomonadati</taxon>
        <taxon>Bacteroidota</taxon>
        <taxon>Cytophagia</taxon>
        <taxon>Cytophagales</taxon>
        <taxon>Cytophagaceae</taxon>
        <taxon>Siphonobacter</taxon>
    </lineage>
</organism>
<proteinExistence type="predicted"/>
<reference evidence="1 2" key="1">
    <citation type="submission" date="2016-10" db="EMBL/GenBank/DDBJ databases">
        <authorList>
            <person name="de Groot N.N."/>
        </authorList>
    </citation>
    <scope>NUCLEOTIDE SEQUENCE [LARGE SCALE GENOMIC DNA]</scope>
    <source>
        <strain evidence="1 2">DSM 21668</strain>
    </source>
</reference>
<dbReference type="RefSeq" id="WP_093204996.1">
    <property type="nucleotide sequence ID" value="NZ_FNGS01000006.1"/>
</dbReference>
<dbReference type="Proteomes" id="UP000198901">
    <property type="component" value="Unassembled WGS sequence"/>
</dbReference>
<dbReference type="EMBL" id="FNGS01000006">
    <property type="protein sequence ID" value="SDM43841.1"/>
    <property type="molecule type" value="Genomic_DNA"/>
</dbReference>
<dbReference type="OrthoDB" id="943524at2"/>
<keyword evidence="2" id="KW-1185">Reference proteome</keyword>